<keyword evidence="3" id="KW-1185">Reference proteome</keyword>
<feature type="transmembrane region" description="Helical" evidence="1">
    <location>
        <begin position="186"/>
        <end position="204"/>
    </location>
</feature>
<keyword evidence="1" id="KW-0812">Transmembrane</keyword>
<dbReference type="Proteomes" id="UP000597617">
    <property type="component" value="Unassembled WGS sequence"/>
</dbReference>
<gene>
    <name evidence="2" type="ORF">I2I05_03215</name>
</gene>
<dbReference type="RefSeq" id="WP_196280742.1">
    <property type="nucleotide sequence ID" value="NZ_JADQDQ010000001.1"/>
</dbReference>
<evidence type="ECO:0000313" key="2">
    <source>
        <dbReference type="EMBL" id="MBF9236396.1"/>
    </source>
</evidence>
<name>A0ABS0IDG7_9BACT</name>
<accession>A0ABS0IDG7</accession>
<comment type="caution">
    <text evidence="2">The sequence shown here is derived from an EMBL/GenBank/DDBJ whole genome shotgun (WGS) entry which is preliminary data.</text>
</comment>
<protein>
    <recommendedName>
        <fullName evidence="4">O-antigen ligase family protein</fullName>
    </recommendedName>
</protein>
<evidence type="ECO:0000313" key="3">
    <source>
        <dbReference type="Proteomes" id="UP000597617"/>
    </source>
</evidence>
<evidence type="ECO:0008006" key="4">
    <source>
        <dbReference type="Google" id="ProtNLM"/>
    </source>
</evidence>
<sequence length="313" mass="33455">MLYCLLSFGALELMIKQYRFYHCGADNALLYSGLGAAIALIFYVFYQVSHRYNDFSLGNGSLFFPLLLVLALLVVAVLRYADAFVTIAAFFILVLLVVIGSAQSALGLALLPFLVMGTAAACLALYRALARRVAGTALADYYATSLLTLKLLALLGIYFGGNYLIVREGNAALYHLPASQQIPFAPIFYAFTAGIPLLYVVLGLRRADRPTLLIGFLTLAFSLYTVRYYRSLLPPEVAATLAGLVLTVVAGALLRVLRPARFGLTSLPDDEPRHFNLENLIQAQTAHAPAAPAGGGFAFGGGQSGGGGATGHF</sequence>
<feature type="transmembrane region" description="Helical" evidence="1">
    <location>
        <begin position="237"/>
        <end position="257"/>
    </location>
</feature>
<keyword evidence="1" id="KW-0472">Membrane</keyword>
<reference evidence="2 3" key="1">
    <citation type="submission" date="2020-11" db="EMBL/GenBank/DDBJ databases">
        <authorList>
            <person name="Kim M.K."/>
        </authorList>
    </citation>
    <scope>NUCLEOTIDE SEQUENCE [LARGE SCALE GENOMIC DNA]</scope>
    <source>
        <strain evidence="2 3">BT683</strain>
    </source>
</reference>
<proteinExistence type="predicted"/>
<feature type="transmembrane region" description="Helical" evidence="1">
    <location>
        <begin position="83"/>
        <end position="102"/>
    </location>
</feature>
<feature type="transmembrane region" description="Helical" evidence="1">
    <location>
        <begin position="60"/>
        <end position="78"/>
    </location>
</feature>
<keyword evidence="1" id="KW-1133">Transmembrane helix</keyword>
<feature type="transmembrane region" description="Helical" evidence="1">
    <location>
        <begin position="211"/>
        <end position="231"/>
    </location>
</feature>
<organism evidence="2 3">
    <name type="scientific">Hymenobacter jeongseonensis</name>
    <dbReference type="NCBI Taxonomy" id="2791027"/>
    <lineage>
        <taxon>Bacteria</taxon>
        <taxon>Pseudomonadati</taxon>
        <taxon>Bacteroidota</taxon>
        <taxon>Cytophagia</taxon>
        <taxon>Cytophagales</taxon>
        <taxon>Hymenobacteraceae</taxon>
        <taxon>Hymenobacter</taxon>
    </lineage>
</organism>
<feature type="transmembrane region" description="Helical" evidence="1">
    <location>
        <begin position="141"/>
        <end position="166"/>
    </location>
</feature>
<dbReference type="EMBL" id="JADQDQ010000001">
    <property type="protein sequence ID" value="MBF9236396.1"/>
    <property type="molecule type" value="Genomic_DNA"/>
</dbReference>
<feature type="transmembrane region" description="Helical" evidence="1">
    <location>
        <begin position="108"/>
        <end position="129"/>
    </location>
</feature>
<evidence type="ECO:0000256" key="1">
    <source>
        <dbReference type="SAM" id="Phobius"/>
    </source>
</evidence>
<feature type="transmembrane region" description="Helical" evidence="1">
    <location>
        <begin position="28"/>
        <end position="48"/>
    </location>
</feature>